<comment type="similarity">
    <text evidence="5">Belongs to the class-II pyridoxal-phosphate-dependent aminotransferase family. MalY/PatB cystathionine beta-lyase subfamily.</text>
</comment>
<accession>W1Q2A6</accession>
<dbReference type="GO" id="GO:0047804">
    <property type="term" value="F:cysteine-S-conjugate beta-lyase activity"/>
    <property type="evidence" value="ECO:0007669"/>
    <property type="project" value="UniProtKB-EC"/>
</dbReference>
<dbReference type="InterPro" id="IPR004839">
    <property type="entry name" value="Aminotransferase_I/II_large"/>
</dbReference>
<dbReference type="eggNOG" id="COG1168">
    <property type="taxonomic scope" value="Bacteria"/>
</dbReference>
<reference evidence="7" key="1">
    <citation type="submission" date="2013-06" db="EMBL/GenBank/DDBJ databases">
        <authorList>
            <person name="Weinstock G."/>
            <person name="Sodergren E."/>
            <person name="Clifton S."/>
            <person name="Fulton L."/>
            <person name="Fulton B."/>
            <person name="Courtney L."/>
            <person name="Fronick C."/>
            <person name="Harrison M."/>
            <person name="Strong C."/>
            <person name="Farmer C."/>
            <person name="Delahaunty K."/>
            <person name="Markovic C."/>
            <person name="Hall O."/>
            <person name="Minx P."/>
            <person name="Tomlinson C."/>
            <person name="Mitreva M."/>
            <person name="Nelson J."/>
            <person name="Hou S."/>
            <person name="Wollam A."/>
            <person name="Pepin K.H."/>
            <person name="Johnson M."/>
            <person name="Bhonagiri V."/>
            <person name="Nash W.E."/>
            <person name="Warren W."/>
            <person name="Chinwalla A."/>
            <person name="Mardis E.R."/>
            <person name="Wilson R.K."/>
        </authorList>
    </citation>
    <scope>NUCLEOTIDE SEQUENCE [LARGE SCALE GENOMIC DNA]</scope>
    <source>
        <strain evidence="7">ATCC 49176</strain>
    </source>
</reference>
<dbReference type="GO" id="GO:0030170">
    <property type="term" value="F:pyridoxal phosphate binding"/>
    <property type="evidence" value="ECO:0007669"/>
    <property type="project" value="InterPro"/>
</dbReference>
<organism evidence="7 8">
    <name type="scientific">Abiotrophia defectiva ATCC 49176</name>
    <dbReference type="NCBI Taxonomy" id="592010"/>
    <lineage>
        <taxon>Bacteria</taxon>
        <taxon>Bacillati</taxon>
        <taxon>Bacillota</taxon>
        <taxon>Bacilli</taxon>
        <taxon>Lactobacillales</taxon>
        <taxon>Aerococcaceae</taxon>
        <taxon>Abiotrophia</taxon>
    </lineage>
</organism>
<dbReference type="InterPro" id="IPR051798">
    <property type="entry name" value="Class-II_PLP-Dep_Aminotrans"/>
</dbReference>
<dbReference type="EMBL" id="ACIN03000013">
    <property type="protein sequence ID" value="ESK65230.1"/>
    <property type="molecule type" value="Genomic_DNA"/>
</dbReference>
<dbReference type="PANTHER" id="PTHR43525:SF1">
    <property type="entry name" value="PROTEIN MALY"/>
    <property type="match status" value="1"/>
</dbReference>
<dbReference type="SUPFAM" id="SSF53383">
    <property type="entry name" value="PLP-dependent transferases"/>
    <property type="match status" value="1"/>
</dbReference>
<dbReference type="Gene3D" id="3.40.640.10">
    <property type="entry name" value="Type I PLP-dependent aspartate aminotransferase-like (Major domain)"/>
    <property type="match status" value="1"/>
</dbReference>
<comment type="cofactor">
    <cofactor evidence="1">
        <name>pyridoxal 5'-phosphate</name>
        <dbReference type="ChEBI" id="CHEBI:597326"/>
    </cofactor>
</comment>
<feature type="domain" description="Aminotransferase class I/classII large" evidence="6">
    <location>
        <begin position="49"/>
        <end position="390"/>
    </location>
</feature>
<dbReference type="NCBIfam" id="TIGR04350">
    <property type="entry name" value="C_S_lyase_PatB"/>
    <property type="match status" value="1"/>
</dbReference>
<dbReference type="OrthoDB" id="9802872at2"/>
<dbReference type="AlphaFoldDB" id="W1Q2A6"/>
<evidence type="ECO:0000256" key="2">
    <source>
        <dbReference type="ARBA" id="ARBA00012224"/>
    </source>
</evidence>
<evidence type="ECO:0000256" key="1">
    <source>
        <dbReference type="ARBA" id="ARBA00001933"/>
    </source>
</evidence>
<keyword evidence="4" id="KW-0456">Lyase</keyword>
<evidence type="ECO:0000313" key="8">
    <source>
        <dbReference type="Proteomes" id="UP000019050"/>
    </source>
</evidence>
<keyword evidence="3" id="KW-0663">Pyridoxal phosphate</keyword>
<evidence type="ECO:0000256" key="5">
    <source>
        <dbReference type="ARBA" id="ARBA00037974"/>
    </source>
</evidence>
<dbReference type="Pfam" id="PF00155">
    <property type="entry name" value="Aminotran_1_2"/>
    <property type="match status" value="1"/>
</dbReference>
<gene>
    <name evidence="7" type="ORF">GCWU000182_001391</name>
</gene>
<comment type="caution">
    <text evidence="7">The sequence shown here is derived from an EMBL/GenBank/DDBJ whole genome shotgun (WGS) entry which is preliminary data.</text>
</comment>
<dbReference type="EC" id="4.4.1.13" evidence="2"/>
<evidence type="ECO:0000259" key="6">
    <source>
        <dbReference type="Pfam" id="PF00155"/>
    </source>
</evidence>
<evidence type="ECO:0000256" key="4">
    <source>
        <dbReference type="ARBA" id="ARBA00023239"/>
    </source>
</evidence>
<dbReference type="HOGENOM" id="CLU_017584_15_0_9"/>
<evidence type="ECO:0000256" key="3">
    <source>
        <dbReference type="ARBA" id="ARBA00022898"/>
    </source>
</evidence>
<dbReference type="InterPro" id="IPR015424">
    <property type="entry name" value="PyrdxlP-dep_Trfase"/>
</dbReference>
<sequence length="402" mass="45901">MIMNQQVADFCQRYFTDRRGSNCKKWDLSQELFGAPDLLGMWIADMEFKVPEAVQKVLHERVDHGVFGYSYPCPEYYQAYIKWQQERAGVEIEPDWVRFSPGVVSSFYWLVQILTQPGDGVMIMTPVYPPFHGAAKDTGRKLVDYQLQLRHNRYEIDFNALEQQIVAEEVKLLIHCSPHNPTGRLWSLEELEQLLAICRRHHVYLISDEIHQDFVAAGNQFVSVLDDRLSAYRDLVIVLNSPSKTFNLAGLLNSHVVIPDEKLRQVYDRGVAPYQQASHSLMGLLATQAAYESGSQWLEGLNATVDYNDDYLRRTLLAAFPDLVIPERQATYVTFIDFGAYLPASQIKDFMIHEAGLAVNFGVTFGRQTATFVRLNCATHPDFVAEAADRIISALNKRLNQE</sequence>
<proteinExistence type="inferred from homology"/>
<evidence type="ECO:0000313" key="7">
    <source>
        <dbReference type="EMBL" id="ESK65230.1"/>
    </source>
</evidence>
<dbReference type="Gene3D" id="3.90.1150.10">
    <property type="entry name" value="Aspartate Aminotransferase, domain 1"/>
    <property type="match status" value="1"/>
</dbReference>
<protein>
    <recommendedName>
        <fullName evidence="2">cysteine-S-conjugate beta-lyase</fullName>
        <ecNumber evidence="2">4.4.1.13</ecNumber>
    </recommendedName>
</protein>
<dbReference type="InterPro" id="IPR027619">
    <property type="entry name" value="C-S_lyase_PatB-like"/>
</dbReference>
<keyword evidence="8" id="KW-1185">Reference proteome</keyword>
<dbReference type="InterPro" id="IPR015421">
    <property type="entry name" value="PyrdxlP-dep_Trfase_major"/>
</dbReference>
<dbReference type="PANTHER" id="PTHR43525">
    <property type="entry name" value="PROTEIN MALY"/>
    <property type="match status" value="1"/>
</dbReference>
<dbReference type="STRING" id="592010.GCWU000182_001391"/>
<dbReference type="InterPro" id="IPR015422">
    <property type="entry name" value="PyrdxlP-dep_Trfase_small"/>
</dbReference>
<name>W1Q2A6_ABIDE</name>
<dbReference type="Proteomes" id="UP000019050">
    <property type="component" value="Unassembled WGS sequence"/>
</dbReference>
<dbReference type="CDD" id="cd00609">
    <property type="entry name" value="AAT_like"/>
    <property type="match status" value="1"/>
</dbReference>